<comment type="domain">
    <text evidence="6">The N-terminal region contains the highly conserved SGGXDS motif, predicted to be a P-loop motif involved in ATP binding.</text>
</comment>
<name>A0AAE2S9Y3_9BACT</name>
<accession>A0AAE2S9Y3</accession>
<keyword evidence="6" id="KW-0963">Cytoplasm</keyword>
<dbReference type="AlphaFoldDB" id="A0AAE2S9Y3"/>
<dbReference type="InterPro" id="IPR011063">
    <property type="entry name" value="TilS/TtcA_N"/>
</dbReference>
<keyword evidence="2 6" id="KW-0819">tRNA processing</keyword>
<dbReference type="GO" id="GO:0032267">
    <property type="term" value="F:tRNA(Ile)-lysidine synthase activity"/>
    <property type="evidence" value="ECO:0007669"/>
    <property type="project" value="UniProtKB-EC"/>
</dbReference>
<dbReference type="EMBL" id="JAENIG010000003">
    <property type="protein sequence ID" value="MBK1854478.1"/>
    <property type="molecule type" value="Genomic_DNA"/>
</dbReference>
<dbReference type="InterPro" id="IPR012795">
    <property type="entry name" value="tRNA_Ile_lys_synt_N"/>
</dbReference>
<dbReference type="Pfam" id="PF01171">
    <property type="entry name" value="ATP_bind_3"/>
    <property type="match status" value="1"/>
</dbReference>
<comment type="similarity">
    <text evidence="6">Belongs to the tRNA(Ile)-lysidine synthase family.</text>
</comment>
<evidence type="ECO:0000256" key="3">
    <source>
        <dbReference type="ARBA" id="ARBA00022741"/>
    </source>
</evidence>
<dbReference type="Gene3D" id="3.40.50.620">
    <property type="entry name" value="HUPs"/>
    <property type="match status" value="1"/>
</dbReference>
<gene>
    <name evidence="6 8" type="primary">tilS</name>
    <name evidence="8" type="ORF">JIN83_05880</name>
</gene>
<keyword evidence="3 6" id="KW-0547">Nucleotide-binding</keyword>
<dbReference type="InterPro" id="IPR012094">
    <property type="entry name" value="tRNA_Ile_lys_synt"/>
</dbReference>
<dbReference type="RefSeq" id="WP_309489086.1">
    <property type="nucleotide sequence ID" value="NZ_JAENIG010000003.1"/>
</dbReference>
<evidence type="ECO:0000256" key="2">
    <source>
        <dbReference type="ARBA" id="ARBA00022694"/>
    </source>
</evidence>
<protein>
    <recommendedName>
        <fullName evidence="6">tRNA(Ile)-lysidine synthase</fullName>
        <ecNumber evidence="6">6.3.4.19</ecNumber>
    </recommendedName>
    <alternativeName>
        <fullName evidence="6">tRNA(Ile)-2-lysyl-cytidine synthase</fullName>
    </alternativeName>
    <alternativeName>
        <fullName evidence="6">tRNA(Ile)-lysidine synthetase</fullName>
    </alternativeName>
</protein>
<keyword evidence="9" id="KW-1185">Reference proteome</keyword>
<keyword evidence="4 6" id="KW-0067">ATP-binding</keyword>
<dbReference type="HAMAP" id="MF_01161">
    <property type="entry name" value="tRNA_Ile_lys_synt"/>
    <property type="match status" value="1"/>
</dbReference>
<dbReference type="NCBIfam" id="TIGR02432">
    <property type="entry name" value="lysidine_TilS_N"/>
    <property type="match status" value="1"/>
</dbReference>
<feature type="binding site" evidence="6">
    <location>
        <begin position="23"/>
        <end position="28"/>
    </location>
    <ligand>
        <name>ATP</name>
        <dbReference type="ChEBI" id="CHEBI:30616"/>
    </ligand>
</feature>
<keyword evidence="1 6" id="KW-0436">Ligase</keyword>
<proteinExistence type="inferred from homology"/>
<comment type="caution">
    <text evidence="8">The sequence shown here is derived from an EMBL/GenBank/DDBJ whole genome shotgun (WGS) entry which is preliminary data.</text>
</comment>
<organism evidence="8 9">
    <name type="scientific">Oceaniferula flava</name>
    <dbReference type="NCBI Taxonomy" id="2800421"/>
    <lineage>
        <taxon>Bacteria</taxon>
        <taxon>Pseudomonadati</taxon>
        <taxon>Verrucomicrobiota</taxon>
        <taxon>Verrucomicrobiia</taxon>
        <taxon>Verrucomicrobiales</taxon>
        <taxon>Verrucomicrobiaceae</taxon>
        <taxon>Oceaniferula</taxon>
    </lineage>
</organism>
<evidence type="ECO:0000256" key="6">
    <source>
        <dbReference type="HAMAP-Rule" id="MF_01161"/>
    </source>
</evidence>
<dbReference type="Proteomes" id="UP000634206">
    <property type="component" value="Unassembled WGS sequence"/>
</dbReference>
<dbReference type="InterPro" id="IPR014729">
    <property type="entry name" value="Rossmann-like_a/b/a_fold"/>
</dbReference>
<comment type="subcellular location">
    <subcellularLocation>
        <location evidence="6">Cytoplasm</location>
    </subcellularLocation>
</comment>
<dbReference type="CDD" id="cd01992">
    <property type="entry name" value="TilS_N"/>
    <property type="match status" value="1"/>
</dbReference>
<reference evidence="8" key="1">
    <citation type="submission" date="2021-01" db="EMBL/GenBank/DDBJ databases">
        <title>Modified the classification status of verrucomicrobia.</title>
        <authorList>
            <person name="Feng X."/>
        </authorList>
    </citation>
    <scope>NUCLEOTIDE SEQUENCE</scope>
    <source>
        <strain evidence="8">5K15</strain>
    </source>
</reference>
<dbReference type="SUPFAM" id="SSF52402">
    <property type="entry name" value="Adenine nucleotide alpha hydrolases-like"/>
    <property type="match status" value="1"/>
</dbReference>
<dbReference type="PANTHER" id="PTHR43033:SF1">
    <property type="entry name" value="TRNA(ILE)-LYSIDINE SYNTHASE-RELATED"/>
    <property type="match status" value="1"/>
</dbReference>
<feature type="domain" description="tRNA(Ile)-lysidine/2-thiocytidine synthase N-terminal" evidence="7">
    <location>
        <begin position="18"/>
        <end position="201"/>
    </location>
</feature>
<dbReference type="GO" id="GO:0005737">
    <property type="term" value="C:cytoplasm"/>
    <property type="evidence" value="ECO:0007669"/>
    <property type="project" value="UniProtKB-SubCell"/>
</dbReference>
<evidence type="ECO:0000256" key="1">
    <source>
        <dbReference type="ARBA" id="ARBA00022598"/>
    </source>
</evidence>
<evidence type="ECO:0000256" key="4">
    <source>
        <dbReference type="ARBA" id="ARBA00022840"/>
    </source>
</evidence>
<evidence type="ECO:0000313" key="9">
    <source>
        <dbReference type="Proteomes" id="UP000634206"/>
    </source>
</evidence>
<dbReference type="GO" id="GO:0006400">
    <property type="term" value="P:tRNA modification"/>
    <property type="evidence" value="ECO:0007669"/>
    <property type="project" value="UniProtKB-UniRule"/>
</dbReference>
<comment type="catalytic activity">
    <reaction evidence="5 6">
        <text>cytidine(34) in tRNA(Ile2) + L-lysine + ATP = lysidine(34) in tRNA(Ile2) + AMP + diphosphate + H(+)</text>
        <dbReference type="Rhea" id="RHEA:43744"/>
        <dbReference type="Rhea" id="RHEA-COMP:10625"/>
        <dbReference type="Rhea" id="RHEA-COMP:10670"/>
        <dbReference type="ChEBI" id="CHEBI:15378"/>
        <dbReference type="ChEBI" id="CHEBI:30616"/>
        <dbReference type="ChEBI" id="CHEBI:32551"/>
        <dbReference type="ChEBI" id="CHEBI:33019"/>
        <dbReference type="ChEBI" id="CHEBI:82748"/>
        <dbReference type="ChEBI" id="CHEBI:83665"/>
        <dbReference type="ChEBI" id="CHEBI:456215"/>
        <dbReference type="EC" id="6.3.4.19"/>
    </reaction>
</comment>
<sequence length="324" mass="36451">MKLPLHPEFLTHSKGDTFLLAISGGRDSVALLHSLLEHGYDKLVLCHVNHRLRAADSEQDAAWVEDLAKRFDLPCELTSVDVASVAESRQQSIELAARNTRHQFFSRCAVQHHCHCVLLAHHADDQAETILFNLLRGSGGLKGMDHASQHEIDGVSLQFLRPLLQTTRSDIDAYIQQQHISYREDHSNAQAVATRNRLRNEALPLLEDIMGRNVKPALVRAAAIAQSTQQSLQEVLQGYELEDPQGRLYLPTLASLSPALRQMAVHDYLQKHQVAEISSDLITRCLSLIEDSSIAKVNLPQDRYFRRKEKRLFIDSSPSHPSCE</sequence>
<evidence type="ECO:0000256" key="5">
    <source>
        <dbReference type="ARBA" id="ARBA00048539"/>
    </source>
</evidence>
<comment type="function">
    <text evidence="6">Ligates lysine onto the cytidine present at position 34 of the AUA codon-specific tRNA(Ile) that contains the anticodon CAU, in an ATP-dependent manner. Cytidine is converted to lysidine, thus changing the amino acid specificity of the tRNA from methionine to isoleucine.</text>
</comment>
<dbReference type="EC" id="6.3.4.19" evidence="6"/>
<dbReference type="GO" id="GO:0005524">
    <property type="term" value="F:ATP binding"/>
    <property type="evidence" value="ECO:0007669"/>
    <property type="project" value="UniProtKB-UniRule"/>
</dbReference>
<dbReference type="PANTHER" id="PTHR43033">
    <property type="entry name" value="TRNA(ILE)-LYSIDINE SYNTHASE-RELATED"/>
    <property type="match status" value="1"/>
</dbReference>
<evidence type="ECO:0000313" key="8">
    <source>
        <dbReference type="EMBL" id="MBK1854478.1"/>
    </source>
</evidence>
<evidence type="ECO:0000259" key="7">
    <source>
        <dbReference type="Pfam" id="PF01171"/>
    </source>
</evidence>